<dbReference type="RefSeq" id="XP_067924302.1">
    <property type="nucleotide sequence ID" value="XM_068063721.1"/>
</dbReference>
<evidence type="ECO:0000256" key="1">
    <source>
        <dbReference type="ARBA" id="ARBA00004123"/>
    </source>
</evidence>
<comment type="similarity">
    <text evidence="2">Belongs to the replication factor A protein 3 family.</text>
</comment>
<name>A0A2C6L4I7_9APIC</name>
<dbReference type="GO" id="GO:0006260">
    <property type="term" value="P:DNA replication"/>
    <property type="evidence" value="ECO:0007669"/>
    <property type="project" value="InterPro"/>
</dbReference>
<dbReference type="GO" id="GO:0006281">
    <property type="term" value="P:DNA repair"/>
    <property type="evidence" value="ECO:0007669"/>
    <property type="project" value="InterPro"/>
</dbReference>
<dbReference type="GO" id="GO:0031981">
    <property type="term" value="C:nuclear lumen"/>
    <property type="evidence" value="ECO:0007669"/>
    <property type="project" value="UniProtKB-ARBA"/>
</dbReference>
<dbReference type="GO" id="GO:0003677">
    <property type="term" value="F:DNA binding"/>
    <property type="evidence" value="ECO:0007669"/>
    <property type="project" value="InterPro"/>
</dbReference>
<reference evidence="4 5" key="1">
    <citation type="journal article" date="2017" name="Int. J. Parasitol.">
        <title>The genome of the protozoan parasite Cystoisospora suis and a reverse vaccinology approach to identify vaccine candidates.</title>
        <authorList>
            <person name="Palmieri N."/>
            <person name="Shrestha A."/>
            <person name="Ruttkowski B."/>
            <person name="Beck T."/>
            <person name="Vogl C."/>
            <person name="Tomley F."/>
            <person name="Blake D.P."/>
            <person name="Joachim A."/>
        </authorList>
    </citation>
    <scope>NUCLEOTIDE SEQUENCE [LARGE SCALE GENOMIC DNA]</scope>
    <source>
        <strain evidence="4 5">Wien I</strain>
    </source>
</reference>
<organism evidence="4 5">
    <name type="scientific">Cystoisospora suis</name>
    <dbReference type="NCBI Taxonomy" id="483139"/>
    <lineage>
        <taxon>Eukaryota</taxon>
        <taxon>Sar</taxon>
        <taxon>Alveolata</taxon>
        <taxon>Apicomplexa</taxon>
        <taxon>Conoidasida</taxon>
        <taxon>Coccidia</taxon>
        <taxon>Eucoccidiorida</taxon>
        <taxon>Eimeriorina</taxon>
        <taxon>Sarcocystidae</taxon>
        <taxon>Cystoisospora</taxon>
    </lineage>
</organism>
<evidence type="ECO:0000313" key="5">
    <source>
        <dbReference type="Proteomes" id="UP000221165"/>
    </source>
</evidence>
<evidence type="ECO:0000313" key="4">
    <source>
        <dbReference type="EMBL" id="PHJ22625.1"/>
    </source>
</evidence>
<dbReference type="GO" id="GO:0006310">
    <property type="term" value="P:DNA recombination"/>
    <property type="evidence" value="ECO:0007669"/>
    <property type="project" value="InterPro"/>
</dbReference>
<dbReference type="GeneID" id="94426932"/>
<dbReference type="EMBL" id="MIGC01001593">
    <property type="protein sequence ID" value="PHJ22625.1"/>
    <property type="molecule type" value="Genomic_DNA"/>
</dbReference>
<accession>A0A2C6L4I7</accession>
<protein>
    <submittedName>
        <fullName evidence="4">Replication factor a protein 3 protein</fullName>
    </submittedName>
</protein>
<dbReference type="AlphaFoldDB" id="A0A2C6L4I7"/>
<dbReference type="VEuPathDB" id="ToxoDB:CSUI_003525"/>
<dbReference type="Pfam" id="PF08661">
    <property type="entry name" value="Rep_fac-A_3"/>
    <property type="match status" value="1"/>
</dbReference>
<dbReference type="Proteomes" id="UP000221165">
    <property type="component" value="Unassembled WGS sequence"/>
</dbReference>
<comment type="caution">
    <text evidence="4">The sequence shown here is derived from an EMBL/GenBank/DDBJ whole genome shotgun (WGS) entry which is preliminary data.</text>
</comment>
<sequence>MSQPPASSPIFARSIPGSKLSDYIRRTVSVTGRVKQVEDGFVLLEACDGKEVRCRLATDSVPACRYLKVMGEVHEDLTLHQAPDQHVLVPLGDQLDMQLVNDVMYLTNHPRLSSLFQPPSSKRVR</sequence>
<dbReference type="OrthoDB" id="188186at2759"/>
<evidence type="ECO:0000256" key="3">
    <source>
        <dbReference type="ARBA" id="ARBA00023242"/>
    </source>
</evidence>
<dbReference type="SUPFAM" id="SSF50249">
    <property type="entry name" value="Nucleic acid-binding proteins"/>
    <property type="match status" value="1"/>
</dbReference>
<gene>
    <name evidence="4" type="ORF">CSUI_003525</name>
</gene>
<dbReference type="InterPro" id="IPR013970">
    <property type="entry name" value="Rfa2"/>
</dbReference>
<proteinExistence type="inferred from homology"/>
<dbReference type="InterPro" id="IPR012340">
    <property type="entry name" value="NA-bd_OB-fold"/>
</dbReference>
<keyword evidence="3" id="KW-0539">Nucleus</keyword>
<keyword evidence="5" id="KW-1185">Reference proteome</keyword>
<evidence type="ECO:0000256" key="2">
    <source>
        <dbReference type="ARBA" id="ARBA00009761"/>
    </source>
</evidence>
<comment type="subcellular location">
    <subcellularLocation>
        <location evidence="1">Nucleus</location>
    </subcellularLocation>
</comment>
<dbReference type="Gene3D" id="2.40.50.140">
    <property type="entry name" value="Nucleic acid-binding proteins"/>
    <property type="match status" value="1"/>
</dbReference>